<dbReference type="Proteomes" id="UP001596137">
    <property type="component" value="Unassembled WGS sequence"/>
</dbReference>
<comment type="caution">
    <text evidence="2">The sequence shown here is derived from an EMBL/GenBank/DDBJ whole genome shotgun (WGS) entry which is preliminary data.</text>
</comment>
<sequence>MPRQIAAYQPPSSMELEARVHNLELQVAHLTETVRSLTTSDGGSARGEAAGSSHTD</sequence>
<evidence type="ECO:0000256" key="1">
    <source>
        <dbReference type="SAM" id="MobiDB-lite"/>
    </source>
</evidence>
<feature type="region of interest" description="Disordered" evidence="1">
    <location>
        <begin position="36"/>
        <end position="56"/>
    </location>
</feature>
<name>A0ABW1NHY7_9ACTN</name>
<accession>A0ABW1NHY7</accession>
<dbReference type="RefSeq" id="WP_380752886.1">
    <property type="nucleotide sequence ID" value="NZ_JBHSRF010000018.1"/>
</dbReference>
<evidence type="ECO:0000313" key="2">
    <source>
        <dbReference type="EMBL" id="MFC6082568.1"/>
    </source>
</evidence>
<keyword evidence="3" id="KW-1185">Reference proteome</keyword>
<protein>
    <submittedName>
        <fullName evidence="2">Uncharacterized protein</fullName>
    </submittedName>
</protein>
<evidence type="ECO:0000313" key="3">
    <source>
        <dbReference type="Proteomes" id="UP001596137"/>
    </source>
</evidence>
<dbReference type="EMBL" id="JBHSRF010000018">
    <property type="protein sequence ID" value="MFC6082568.1"/>
    <property type="molecule type" value="Genomic_DNA"/>
</dbReference>
<reference evidence="3" key="1">
    <citation type="journal article" date="2019" name="Int. J. Syst. Evol. Microbiol.">
        <title>The Global Catalogue of Microorganisms (GCM) 10K type strain sequencing project: providing services to taxonomists for standard genome sequencing and annotation.</title>
        <authorList>
            <consortium name="The Broad Institute Genomics Platform"/>
            <consortium name="The Broad Institute Genome Sequencing Center for Infectious Disease"/>
            <person name="Wu L."/>
            <person name="Ma J."/>
        </authorList>
    </citation>
    <scope>NUCLEOTIDE SEQUENCE [LARGE SCALE GENOMIC DNA]</scope>
    <source>
        <strain evidence="3">JCM 30346</strain>
    </source>
</reference>
<organism evidence="2 3">
    <name type="scientific">Sphaerisporangium aureirubrum</name>
    <dbReference type="NCBI Taxonomy" id="1544736"/>
    <lineage>
        <taxon>Bacteria</taxon>
        <taxon>Bacillati</taxon>
        <taxon>Actinomycetota</taxon>
        <taxon>Actinomycetes</taxon>
        <taxon>Streptosporangiales</taxon>
        <taxon>Streptosporangiaceae</taxon>
        <taxon>Sphaerisporangium</taxon>
    </lineage>
</organism>
<proteinExistence type="predicted"/>
<feature type="compositionally biased region" description="Low complexity" evidence="1">
    <location>
        <begin position="40"/>
        <end position="56"/>
    </location>
</feature>
<gene>
    <name evidence="2" type="ORF">ACFP1K_15480</name>
</gene>